<keyword evidence="1" id="KW-0805">Transcription regulation</keyword>
<evidence type="ECO:0000256" key="3">
    <source>
        <dbReference type="ARBA" id="ARBA00023163"/>
    </source>
</evidence>
<dbReference type="AlphaFoldDB" id="A0A2U3K0Z1"/>
<sequence length="262" mass="28784">MRYSNRTTGVSGAPDSVGGKAVYKLVRTSRLYEQIVQQIEESIVKGDLKPGDQLPAERDLAQRFGVSRTAVREAVKALREKGLVEAYSGRGTFITDGTTQAVRQSFDLMVKIGQPEGSTHLAEVRAILEPEIAALAATRIQDTELATMREAVAVMDKAGHDPDAYIEADLDFHLALAEGAANPLILSLLDSIVGLLREQRLRIFQVPGGPERGQVHHKRILEAVERYDPEKARQAMREHLDQVRQDGQATPGKQIPGKPNPH</sequence>
<protein>
    <submittedName>
        <fullName evidence="6">GntR domain protein</fullName>
    </submittedName>
</protein>
<dbReference type="InterPro" id="IPR000524">
    <property type="entry name" value="Tscrpt_reg_HTH_GntR"/>
</dbReference>
<keyword evidence="3" id="KW-0804">Transcription</keyword>
<dbReference type="SUPFAM" id="SSF48008">
    <property type="entry name" value="GntR ligand-binding domain-like"/>
    <property type="match status" value="1"/>
</dbReference>
<reference evidence="7" key="1">
    <citation type="submission" date="2018-02" db="EMBL/GenBank/DDBJ databases">
        <authorList>
            <person name="Hausmann B."/>
        </authorList>
    </citation>
    <scope>NUCLEOTIDE SEQUENCE [LARGE SCALE GENOMIC DNA]</scope>
    <source>
        <strain evidence="7">Peat soil MAG SbA1</strain>
    </source>
</reference>
<evidence type="ECO:0000256" key="4">
    <source>
        <dbReference type="SAM" id="MobiDB-lite"/>
    </source>
</evidence>
<dbReference type="Gene3D" id="1.20.120.530">
    <property type="entry name" value="GntR ligand-binding domain-like"/>
    <property type="match status" value="1"/>
</dbReference>
<evidence type="ECO:0000259" key="5">
    <source>
        <dbReference type="PROSITE" id="PS50949"/>
    </source>
</evidence>
<dbReference type="Pfam" id="PF00392">
    <property type="entry name" value="GntR"/>
    <property type="match status" value="1"/>
</dbReference>
<dbReference type="PRINTS" id="PR00035">
    <property type="entry name" value="HTHGNTR"/>
</dbReference>
<dbReference type="PANTHER" id="PTHR43537">
    <property type="entry name" value="TRANSCRIPTIONAL REGULATOR, GNTR FAMILY"/>
    <property type="match status" value="1"/>
</dbReference>
<proteinExistence type="predicted"/>
<evidence type="ECO:0000313" key="6">
    <source>
        <dbReference type="EMBL" id="SPF33278.1"/>
    </source>
</evidence>
<feature type="domain" description="HTH gntR-type" evidence="5">
    <location>
        <begin position="29"/>
        <end position="97"/>
    </location>
</feature>
<evidence type="ECO:0000256" key="2">
    <source>
        <dbReference type="ARBA" id="ARBA00023125"/>
    </source>
</evidence>
<evidence type="ECO:0000313" key="7">
    <source>
        <dbReference type="Proteomes" id="UP000238701"/>
    </source>
</evidence>
<keyword evidence="2" id="KW-0238">DNA-binding</keyword>
<accession>A0A2U3K0Z1</accession>
<dbReference type="InterPro" id="IPR008920">
    <property type="entry name" value="TF_FadR/GntR_C"/>
</dbReference>
<dbReference type="PROSITE" id="PS50949">
    <property type="entry name" value="HTH_GNTR"/>
    <property type="match status" value="1"/>
</dbReference>
<dbReference type="InterPro" id="IPR036388">
    <property type="entry name" value="WH-like_DNA-bd_sf"/>
</dbReference>
<dbReference type="PANTHER" id="PTHR43537:SF5">
    <property type="entry name" value="UXU OPERON TRANSCRIPTIONAL REGULATOR"/>
    <property type="match status" value="1"/>
</dbReference>
<dbReference type="Proteomes" id="UP000238701">
    <property type="component" value="Unassembled WGS sequence"/>
</dbReference>
<gene>
    <name evidence="6" type="ORF">SBA1_1160018</name>
</gene>
<dbReference type="OrthoDB" id="9799482at2"/>
<dbReference type="InterPro" id="IPR011711">
    <property type="entry name" value="GntR_C"/>
</dbReference>
<dbReference type="Pfam" id="PF07729">
    <property type="entry name" value="FCD"/>
    <property type="match status" value="1"/>
</dbReference>
<dbReference type="SMART" id="SM00345">
    <property type="entry name" value="HTH_GNTR"/>
    <property type="match status" value="1"/>
</dbReference>
<feature type="region of interest" description="Disordered" evidence="4">
    <location>
        <begin position="236"/>
        <end position="262"/>
    </location>
</feature>
<dbReference type="EMBL" id="OMOD01000020">
    <property type="protein sequence ID" value="SPF33278.1"/>
    <property type="molecule type" value="Genomic_DNA"/>
</dbReference>
<dbReference type="GO" id="GO:0003700">
    <property type="term" value="F:DNA-binding transcription factor activity"/>
    <property type="evidence" value="ECO:0007669"/>
    <property type="project" value="InterPro"/>
</dbReference>
<organism evidence="6 7">
    <name type="scientific">Candidatus Sulfotelmatobacter kueseliae</name>
    <dbReference type="NCBI Taxonomy" id="2042962"/>
    <lineage>
        <taxon>Bacteria</taxon>
        <taxon>Pseudomonadati</taxon>
        <taxon>Acidobacteriota</taxon>
        <taxon>Terriglobia</taxon>
        <taxon>Terriglobales</taxon>
        <taxon>Candidatus Korobacteraceae</taxon>
        <taxon>Candidatus Sulfotelmatobacter</taxon>
    </lineage>
</organism>
<dbReference type="SMART" id="SM00895">
    <property type="entry name" value="FCD"/>
    <property type="match status" value="1"/>
</dbReference>
<dbReference type="CDD" id="cd07377">
    <property type="entry name" value="WHTH_GntR"/>
    <property type="match status" value="1"/>
</dbReference>
<name>A0A2U3K0Z1_9BACT</name>
<evidence type="ECO:0000256" key="1">
    <source>
        <dbReference type="ARBA" id="ARBA00023015"/>
    </source>
</evidence>
<dbReference type="GO" id="GO:0003677">
    <property type="term" value="F:DNA binding"/>
    <property type="evidence" value="ECO:0007669"/>
    <property type="project" value="UniProtKB-KW"/>
</dbReference>
<dbReference type="Gene3D" id="1.10.10.10">
    <property type="entry name" value="Winged helix-like DNA-binding domain superfamily/Winged helix DNA-binding domain"/>
    <property type="match status" value="1"/>
</dbReference>
<dbReference type="SUPFAM" id="SSF46785">
    <property type="entry name" value="Winged helix' DNA-binding domain"/>
    <property type="match status" value="1"/>
</dbReference>
<dbReference type="InterPro" id="IPR036390">
    <property type="entry name" value="WH_DNA-bd_sf"/>
</dbReference>